<sequence>MHDPAMHIRCPHCRNPIELIDDTPVSDLTCTSCGSSFSLVGSETMSYRPSTGEQVTHFELQEELGTGAYGTVWKARDTELDRIVAVKIPRVVQLGLEETEMFLREARAAAQLRHPNIVSVHEVGRDNDTIYIVSDFVDGLTLADWLTGQQPTIREAAELTITIARALHYAHETGVIHRDLKPGNIMLDREGQPFLMDFGLAKRDAGEITMTVEGQVLGTPAYMSPEQARGEGHTANRRTDIYSLGAILFELLTGERPFRGNTRMLLHQVLHDDAPSPRTLNAQVPRDLETICLRCLEKEPDKRYATAADVADELQRWLDGKPIQARPVSPIERGWRWCRRNPAVASVSAVLCLILLGLAIGGPVVAAYQVELKRQADDEREEAARAAEREREQRERAEALARQKTQLATQMGMLADRERRERTRAEQLAIQSQRLVLLQFFDRANDLWLEGDWHEAGVLLCDTLAQCPAEAPQLRRALRRALAGWIADGAKTGFVDIRQTADGAGDEATAVRLRPAHELRSEIPSTVAPDADLLGITDTREHLAAVYSGRATVEFWDLQQESRVGRPLIHASAPRYVAFSLQSHLLATASSTDNILHLWDATAGAEILPKFSAPYGRISGLRFSEDGRQLVVHVLSSPEAEDGGGHRTLKSFATEIHSPLSGEHSALAAIVEGASAKSGDVASVEPPRADIPSATMTLHYPDGDTTRIAPDSTQRAGHVHFLGIACNQYEKLNPLRFAVSDIKSLENSLFRQNGLYRPGRSEVLIDSECSRESISAAVSRIEKLARPGSHDLTVIAVSGHATVVDGKWYFVPVNLSNLRYVDEIRRIGISWDVFRPLLDLPVPVLLLIDSDHSGAVVRAMNAAAEREATIEAAEASPIERPRVPSEDLSTARIRPERWPNTFVLCATVANNAGFEDASYKVSPDDLGHGLFSFFVLRGLNGEADTGAHGNSDGIVDFHELARYATVGVFLESGREQRPVARPAVRPSSTPAKYGRLPLASTKGSYSLPIVLERAARRIKTLLSDRGSTALSVASFSGPDHRTVRFIEAEMVDALKRVGTVVVEKDESEWQIVGSVSVDSIGDSPRWNVTIRVVDKSGRQVSPSQTASKMSDSDSRPARPLSRTRERHDLTPQLVDNPKLAVTLDLLSRQIREHLDGKGQDAVSIGPFMGPGSHAGHVIESGLGEALKRHGFSVVDELEADWQIRGAYAVETIGNVPVVALTVKCFDGSGVLIQSFRDRISLSRPAPPSLRPRKGGGATGRGPRIQFGR</sequence>
<keyword evidence="3 12" id="KW-0808">Transferase</keyword>
<keyword evidence="2" id="KW-0723">Serine/threonine-protein kinase</keyword>
<dbReference type="InterPro" id="IPR000719">
    <property type="entry name" value="Prot_kinase_dom"/>
</dbReference>
<keyword evidence="10" id="KW-0812">Transmembrane</keyword>
<dbReference type="InterPro" id="IPR017441">
    <property type="entry name" value="Protein_kinase_ATP_BS"/>
</dbReference>
<dbReference type="GO" id="GO:0004674">
    <property type="term" value="F:protein serine/threonine kinase activity"/>
    <property type="evidence" value="ECO:0007669"/>
    <property type="project" value="UniProtKB-KW"/>
</dbReference>
<evidence type="ECO:0000256" key="10">
    <source>
        <dbReference type="SAM" id="Phobius"/>
    </source>
</evidence>
<name>A0A517Z5L7_9PLAN</name>
<dbReference type="EMBL" id="CP036275">
    <property type="protein sequence ID" value="QDU37755.1"/>
    <property type="molecule type" value="Genomic_DNA"/>
</dbReference>
<dbReference type="SMART" id="SM00220">
    <property type="entry name" value="S_TKc"/>
    <property type="match status" value="1"/>
</dbReference>
<keyword evidence="4 7" id="KW-0547">Nucleotide-binding</keyword>
<keyword evidence="10" id="KW-1133">Transmembrane helix</keyword>
<gene>
    <name evidence="12" type="primary">prkC_8</name>
    <name evidence="12" type="ORF">Mal4_20720</name>
</gene>
<evidence type="ECO:0000256" key="6">
    <source>
        <dbReference type="ARBA" id="ARBA00022840"/>
    </source>
</evidence>
<dbReference type="CDD" id="cd14014">
    <property type="entry name" value="STKc_PknB_like"/>
    <property type="match status" value="1"/>
</dbReference>
<feature type="compositionally biased region" description="Basic and acidic residues" evidence="9">
    <location>
        <begin position="1110"/>
        <end position="1129"/>
    </location>
</feature>
<evidence type="ECO:0000313" key="12">
    <source>
        <dbReference type="EMBL" id="QDU37755.1"/>
    </source>
</evidence>
<evidence type="ECO:0000256" key="8">
    <source>
        <dbReference type="SAM" id="Coils"/>
    </source>
</evidence>
<dbReference type="Proteomes" id="UP000320496">
    <property type="component" value="Chromosome"/>
</dbReference>
<feature type="binding site" evidence="7">
    <location>
        <position position="87"/>
    </location>
    <ligand>
        <name>ATP</name>
        <dbReference type="ChEBI" id="CHEBI:30616"/>
    </ligand>
</feature>
<evidence type="ECO:0000313" key="13">
    <source>
        <dbReference type="Proteomes" id="UP000320496"/>
    </source>
</evidence>
<evidence type="ECO:0000256" key="3">
    <source>
        <dbReference type="ARBA" id="ARBA00022679"/>
    </source>
</evidence>
<dbReference type="Gene3D" id="2.130.10.10">
    <property type="entry name" value="YVTN repeat-like/Quinoprotein amine dehydrogenase"/>
    <property type="match status" value="1"/>
</dbReference>
<proteinExistence type="predicted"/>
<keyword evidence="8" id="KW-0175">Coiled coil</keyword>
<evidence type="ECO:0000259" key="11">
    <source>
        <dbReference type="PROSITE" id="PS50011"/>
    </source>
</evidence>
<evidence type="ECO:0000256" key="4">
    <source>
        <dbReference type="ARBA" id="ARBA00022741"/>
    </source>
</evidence>
<feature type="region of interest" description="Disordered" evidence="9">
    <location>
        <begin position="1096"/>
        <end position="1129"/>
    </location>
</feature>
<dbReference type="SUPFAM" id="SSF56112">
    <property type="entry name" value="Protein kinase-like (PK-like)"/>
    <property type="match status" value="1"/>
</dbReference>
<feature type="domain" description="Protein kinase" evidence="11">
    <location>
        <begin position="58"/>
        <end position="318"/>
    </location>
</feature>
<feature type="transmembrane region" description="Helical" evidence="10">
    <location>
        <begin position="343"/>
        <end position="368"/>
    </location>
</feature>
<protein>
    <recommendedName>
        <fullName evidence="1">non-specific serine/threonine protein kinase</fullName>
        <ecNumber evidence="1">2.7.11.1</ecNumber>
    </recommendedName>
</protein>
<evidence type="ECO:0000256" key="7">
    <source>
        <dbReference type="PROSITE-ProRule" id="PRU10141"/>
    </source>
</evidence>
<dbReference type="AlphaFoldDB" id="A0A517Z5L7"/>
<keyword evidence="10" id="KW-0472">Membrane</keyword>
<dbReference type="KEGG" id="mri:Mal4_20720"/>
<dbReference type="Gene3D" id="1.10.510.10">
    <property type="entry name" value="Transferase(Phosphotransferase) domain 1"/>
    <property type="match status" value="1"/>
</dbReference>
<feature type="coiled-coil region" evidence="8">
    <location>
        <begin position="369"/>
        <end position="407"/>
    </location>
</feature>
<dbReference type="SUPFAM" id="SSF50969">
    <property type="entry name" value="YVTN repeat-like/Quinoprotein amine dehydrogenase"/>
    <property type="match status" value="1"/>
</dbReference>
<dbReference type="Pfam" id="PF00069">
    <property type="entry name" value="Pkinase"/>
    <property type="match status" value="1"/>
</dbReference>
<keyword evidence="5 12" id="KW-0418">Kinase</keyword>
<keyword evidence="6 7" id="KW-0067">ATP-binding</keyword>
<keyword evidence="13" id="KW-1185">Reference proteome</keyword>
<dbReference type="PROSITE" id="PS00108">
    <property type="entry name" value="PROTEIN_KINASE_ST"/>
    <property type="match status" value="1"/>
</dbReference>
<dbReference type="PROSITE" id="PS50011">
    <property type="entry name" value="PROTEIN_KINASE_DOM"/>
    <property type="match status" value="1"/>
</dbReference>
<evidence type="ECO:0000256" key="1">
    <source>
        <dbReference type="ARBA" id="ARBA00012513"/>
    </source>
</evidence>
<dbReference type="PANTHER" id="PTHR43289">
    <property type="entry name" value="MITOGEN-ACTIVATED PROTEIN KINASE KINASE KINASE 20-RELATED"/>
    <property type="match status" value="1"/>
</dbReference>
<dbReference type="EC" id="2.7.11.1" evidence="1"/>
<reference evidence="12 13" key="1">
    <citation type="submission" date="2019-02" db="EMBL/GenBank/DDBJ databases">
        <title>Deep-cultivation of Planctomycetes and their phenomic and genomic characterization uncovers novel biology.</title>
        <authorList>
            <person name="Wiegand S."/>
            <person name="Jogler M."/>
            <person name="Boedeker C."/>
            <person name="Pinto D."/>
            <person name="Vollmers J."/>
            <person name="Rivas-Marin E."/>
            <person name="Kohn T."/>
            <person name="Peeters S.H."/>
            <person name="Heuer A."/>
            <person name="Rast P."/>
            <person name="Oberbeckmann S."/>
            <person name="Bunk B."/>
            <person name="Jeske O."/>
            <person name="Meyerdierks A."/>
            <person name="Storesund J.E."/>
            <person name="Kallscheuer N."/>
            <person name="Luecker S."/>
            <person name="Lage O.M."/>
            <person name="Pohl T."/>
            <person name="Merkel B.J."/>
            <person name="Hornburger P."/>
            <person name="Mueller R.-W."/>
            <person name="Bruemmer F."/>
            <person name="Labrenz M."/>
            <person name="Spormann A.M."/>
            <person name="Op den Camp H."/>
            <person name="Overmann J."/>
            <person name="Amann R."/>
            <person name="Jetten M.S.M."/>
            <person name="Mascher T."/>
            <person name="Medema M.H."/>
            <person name="Devos D.P."/>
            <person name="Kaster A.-K."/>
            <person name="Ovreas L."/>
            <person name="Rohde M."/>
            <person name="Galperin M.Y."/>
            <person name="Jogler C."/>
        </authorList>
    </citation>
    <scope>NUCLEOTIDE SEQUENCE [LARGE SCALE GENOMIC DNA]</scope>
    <source>
        <strain evidence="12 13">Mal4</strain>
    </source>
</reference>
<feature type="compositionally biased region" description="Polar residues" evidence="9">
    <location>
        <begin position="1098"/>
        <end position="1109"/>
    </location>
</feature>
<evidence type="ECO:0000256" key="2">
    <source>
        <dbReference type="ARBA" id="ARBA00022527"/>
    </source>
</evidence>
<dbReference type="InterPro" id="IPR011044">
    <property type="entry name" value="Quino_amine_DH_bsu"/>
</dbReference>
<dbReference type="Gene3D" id="3.40.50.1460">
    <property type="match status" value="1"/>
</dbReference>
<feature type="region of interest" description="Disordered" evidence="9">
    <location>
        <begin position="1242"/>
        <end position="1268"/>
    </location>
</feature>
<dbReference type="InterPro" id="IPR008271">
    <property type="entry name" value="Ser/Thr_kinase_AS"/>
</dbReference>
<dbReference type="InterPro" id="IPR011009">
    <property type="entry name" value="Kinase-like_dom_sf"/>
</dbReference>
<dbReference type="GO" id="GO:0005524">
    <property type="term" value="F:ATP binding"/>
    <property type="evidence" value="ECO:0007669"/>
    <property type="project" value="UniProtKB-UniRule"/>
</dbReference>
<accession>A0A517Z5L7</accession>
<dbReference type="Gene3D" id="3.30.200.20">
    <property type="entry name" value="Phosphorylase Kinase, domain 1"/>
    <property type="match status" value="1"/>
</dbReference>
<dbReference type="PROSITE" id="PS00107">
    <property type="entry name" value="PROTEIN_KINASE_ATP"/>
    <property type="match status" value="1"/>
</dbReference>
<evidence type="ECO:0000256" key="9">
    <source>
        <dbReference type="SAM" id="MobiDB-lite"/>
    </source>
</evidence>
<dbReference type="InterPro" id="IPR015943">
    <property type="entry name" value="WD40/YVTN_repeat-like_dom_sf"/>
</dbReference>
<evidence type="ECO:0000256" key="5">
    <source>
        <dbReference type="ARBA" id="ARBA00022777"/>
    </source>
</evidence>
<organism evidence="12 13">
    <name type="scientific">Maioricimonas rarisocia</name>
    <dbReference type="NCBI Taxonomy" id="2528026"/>
    <lineage>
        <taxon>Bacteria</taxon>
        <taxon>Pseudomonadati</taxon>
        <taxon>Planctomycetota</taxon>
        <taxon>Planctomycetia</taxon>
        <taxon>Planctomycetales</taxon>
        <taxon>Planctomycetaceae</taxon>
        <taxon>Maioricimonas</taxon>
    </lineage>
</organism>
<dbReference type="FunFam" id="1.10.510.10:FF:000021">
    <property type="entry name" value="Serine/threonine protein kinase"/>
    <property type="match status" value="1"/>
</dbReference>
<dbReference type="PANTHER" id="PTHR43289:SF6">
    <property type="entry name" value="SERINE_THREONINE-PROTEIN KINASE NEKL-3"/>
    <property type="match status" value="1"/>
</dbReference>